<keyword evidence="1" id="KW-0732">Signal</keyword>
<reference evidence="2" key="1">
    <citation type="submission" date="2023-10" db="EMBL/GenBank/DDBJ databases">
        <title>Genome assembly of Pristionchus species.</title>
        <authorList>
            <person name="Yoshida K."/>
            <person name="Sommer R.J."/>
        </authorList>
    </citation>
    <scope>NUCLEOTIDE SEQUENCE</scope>
    <source>
        <strain evidence="2">RS5133</strain>
    </source>
</reference>
<comment type="caution">
    <text evidence="2">The sequence shown here is derived from an EMBL/GenBank/DDBJ whole genome shotgun (WGS) entry which is preliminary data.</text>
</comment>
<dbReference type="EMBL" id="BTSY01000001">
    <property type="protein sequence ID" value="GMT11540.1"/>
    <property type="molecule type" value="Genomic_DNA"/>
</dbReference>
<keyword evidence="3" id="KW-1185">Reference proteome</keyword>
<dbReference type="Proteomes" id="UP001432322">
    <property type="component" value="Unassembled WGS sequence"/>
</dbReference>
<feature type="non-terminal residue" evidence="2">
    <location>
        <position position="154"/>
    </location>
</feature>
<dbReference type="AlphaFoldDB" id="A0AAV5UW96"/>
<feature type="signal peptide" evidence="1">
    <location>
        <begin position="1"/>
        <end position="22"/>
    </location>
</feature>
<sequence>LWTGMFLLLLPLFSFLLTPSRASFNFSGIDLCSSLTPISDVISVRNLLTSSLRNHIQIHEAALTFSRLFCLIRPSTGRLQIRYHLHQSFVVSCCKEDENPYDFFIRSFGTLRIAHIYTCLLMRFFGSGKKLVFTGQNHIHCAGENINNLFTFIS</sequence>
<evidence type="ECO:0000313" key="3">
    <source>
        <dbReference type="Proteomes" id="UP001432322"/>
    </source>
</evidence>
<accession>A0AAV5UW96</accession>
<feature type="non-terminal residue" evidence="2">
    <location>
        <position position="1"/>
    </location>
</feature>
<organism evidence="2 3">
    <name type="scientific">Pristionchus fissidentatus</name>
    <dbReference type="NCBI Taxonomy" id="1538716"/>
    <lineage>
        <taxon>Eukaryota</taxon>
        <taxon>Metazoa</taxon>
        <taxon>Ecdysozoa</taxon>
        <taxon>Nematoda</taxon>
        <taxon>Chromadorea</taxon>
        <taxon>Rhabditida</taxon>
        <taxon>Rhabditina</taxon>
        <taxon>Diplogasteromorpha</taxon>
        <taxon>Diplogasteroidea</taxon>
        <taxon>Neodiplogasteridae</taxon>
        <taxon>Pristionchus</taxon>
    </lineage>
</organism>
<evidence type="ECO:0000313" key="2">
    <source>
        <dbReference type="EMBL" id="GMT11540.1"/>
    </source>
</evidence>
<gene>
    <name evidence="2" type="ORF">PFISCL1PPCAC_2837</name>
</gene>
<name>A0AAV5UW96_9BILA</name>
<proteinExistence type="predicted"/>
<evidence type="ECO:0000256" key="1">
    <source>
        <dbReference type="SAM" id="SignalP"/>
    </source>
</evidence>
<feature type="chain" id="PRO_5043574077" description="G protein-coupled receptor" evidence="1">
    <location>
        <begin position="23"/>
        <end position="154"/>
    </location>
</feature>
<evidence type="ECO:0008006" key="4">
    <source>
        <dbReference type="Google" id="ProtNLM"/>
    </source>
</evidence>
<protein>
    <recommendedName>
        <fullName evidence="4">G protein-coupled receptor</fullName>
    </recommendedName>
</protein>